<dbReference type="InterPro" id="IPR024488">
    <property type="entry name" value="DUF2777"/>
</dbReference>
<dbReference type="RefSeq" id="WP_254758169.1">
    <property type="nucleotide sequence ID" value="NZ_JANCLT010000003.1"/>
</dbReference>
<comment type="caution">
    <text evidence="1">The sequence shown here is derived from an EMBL/GenBank/DDBJ whole genome shotgun (WGS) entry which is preliminary data.</text>
</comment>
<name>A0AA41XA56_9BACI</name>
<keyword evidence="2" id="KW-1185">Reference proteome</keyword>
<evidence type="ECO:0000313" key="2">
    <source>
        <dbReference type="Proteomes" id="UP001156102"/>
    </source>
</evidence>
<dbReference type="Pfam" id="PF10949">
    <property type="entry name" value="DUF2777"/>
    <property type="match status" value="1"/>
</dbReference>
<sequence length="184" mass="21852">MQNRYSILRNQARAHTIGSVEYMNEEWIFFDEETDEAALLSDVIDDTFEILYNNHWLPARFYEQNTLKIENEPHVLQDGELVRVRKKLPLVYEELLKELSEEAFLGLSSLLQEFDYSLYDCIYCHNSLFFQPGNRTRQGVNFVIYDNGDRICSLHHFFIRDKQNGKDEFQLVRADGTRKSWTPN</sequence>
<reference evidence="1" key="1">
    <citation type="submission" date="2022-07" db="EMBL/GenBank/DDBJ databases">
        <authorList>
            <person name="Li W.-J."/>
            <person name="Deng Q.-Q."/>
        </authorList>
    </citation>
    <scope>NUCLEOTIDE SEQUENCE</scope>
    <source>
        <strain evidence="1">SYSU M60031</strain>
    </source>
</reference>
<gene>
    <name evidence="1" type="ORF">NK662_06820</name>
</gene>
<dbReference type="EMBL" id="JANCLT010000003">
    <property type="protein sequence ID" value="MCP8968251.1"/>
    <property type="molecule type" value="Genomic_DNA"/>
</dbReference>
<accession>A0AA41XA56</accession>
<evidence type="ECO:0000313" key="1">
    <source>
        <dbReference type="EMBL" id="MCP8968251.1"/>
    </source>
</evidence>
<dbReference type="AlphaFoldDB" id="A0AA41XA56"/>
<dbReference type="Proteomes" id="UP001156102">
    <property type="component" value="Unassembled WGS sequence"/>
</dbReference>
<organism evidence="1 2">
    <name type="scientific">Ectobacillus ponti</name>
    <dbReference type="NCBI Taxonomy" id="2961894"/>
    <lineage>
        <taxon>Bacteria</taxon>
        <taxon>Bacillati</taxon>
        <taxon>Bacillota</taxon>
        <taxon>Bacilli</taxon>
        <taxon>Bacillales</taxon>
        <taxon>Bacillaceae</taxon>
        <taxon>Ectobacillus</taxon>
    </lineage>
</organism>
<proteinExistence type="predicted"/>
<protein>
    <submittedName>
        <fullName evidence="1">DUF2777 domain-containing protein</fullName>
    </submittedName>
</protein>